<dbReference type="InterPro" id="IPR006709">
    <property type="entry name" value="SSU_processome_Utp14"/>
</dbReference>
<dbReference type="Pfam" id="PF04615">
    <property type="entry name" value="Utp14"/>
    <property type="match status" value="2"/>
</dbReference>
<evidence type="ECO:0000256" key="4">
    <source>
        <dbReference type="ARBA" id="ARBA00023242"/>
    </source>
</evidence>
<dbReference type="AlphaFoldDB" id="A0AA88H199"/>
<name>A0AA88H199_ARTSF</name>
<evidence type="ECO:0000256" key="2">
    <source>
        <dbReference type="ARBA" id="ARBA00007774"/>
    </source>
</evidence>
<dbReference type="PANTHER" id="PTHR14150">
    <property type="entry name" value="U3 SMALL NUCLEOLAR RNA-ASSOCIATED PROTEIN 14"/>
    <property type="match status" value="1"/>
</dbReference>
<feature type="region of interest" description="Disordered" evidence="5">
    <location>
        <begin position="383"/>
        <end position="429"/>
    </location>
</feature>
<comment type="similarity">
    <text evidence="2">Belongs to the UTP14 family.</text>
</comment>
<evidence type="ECO:0008006" key="8">
    <source>
        <dbReference type="Google" id="ProtNLM"/>
    </source>
</evidence>
<comment type="subcellular location">
    <subcellularLocation>
        <location evidence="1">Nucleus</location>
        <location evidence="1">Nucleolus</location>
    </subcellularLocation>
</comment>
<keyword evidence="3" id="KW-0597">Phosphoprotein</keyword>
<evidence type="ECO:0000256" key="5">
    <source>
        <dbReference type="SAM" id="MobiDB-lite"/>
    </source>
</evidence>
<feature type="region of interest" description="Disordered" evidence="5">
    <location>
        <begin position="668"/>
        <end position="690"/>
    </location>
</feature>
<evidence type="ECO:0000313" key="7">
    <source>
        <dbReference type="Proteomes" id="UP001187531"/>
    </source>
</evidence>
<comment type="caution">
    <text evidence="6">The sequence shown here is derived from an EMBL/GenBank/DDBJ whole genome shotgun (WGS) entry which is preliminary data.</text>
</comment>
<keyword evidence="7" id="KW-1185">Reference proteome</keyword>
<accession>A0AA88H199</accession>
<feature type="region of interest" description="Disordered" evidence="5">
    <location>
        <begin position="1"/>
        <end position="28"/>
    </location>
</feature>
<feature type="compositionally biased region" description="Acidic residues" evidence="5">
    <location>
        <begin position="9"/>
        <end position="24"/>
    </location>
</feature>
<reference evidence="6" key="1">
    <citation type="submission" date="2023-07" db="EMBL/GenBank/DDBJ databases">
        <title>Chromosome-level genome assembly of Artemia franciscana.</title>
        <authorList>
            <person name="Jo E."/>
        </authorList>
    </citation>
    <scope>NUCLEOTIDE SEQUENCE</scope>
    <source>
        <tissue evidence="6">Whole body</tissue>
    </source>
</reference>
<gene>
    <name evidence="6" type="ORF">QYM36_019381</name>
</gene>
<dbReference type="Proteomes" id="UP001187531">
    <property type="component" value="Unassembled WGS sequence"/>
</dbReference>
<feature type="compositionally biased region" description="Basic and acidic residues" evidence="5">
    <location>
        <begin position="383"/>
        <end position="418"/>
    </location>
</feature>
<evidence type="ECO:0000313" key="6">
    <source>
        <dbReference type="EMBL" id="KAK2701993.1"/>
    </source>
</evidence>
<feature type="region of interest" description="Disordered" evidence="5">
    <location>
        <begin position="451"/>
        <end position="494"/>
    </location>
</feature>
<dbReference type="EMBL" id="JAVRJZ010001049">
    <property type="protein sequence ID" value="KAK2701993.1"/>
    <property type="molecule type" value="Genomic_DNA"/>
</dbReference>
<sequence>MDMQTEGVEFLEDNFEEESENEDDDNRHSKLLSAIANIGKEKSKSKKNIIPVKTATEHVVSSNAKAVTVGNLLKTLTDKALHANIKKAVSKDTKHFKTLPAPLERPQSEKIIRVAAYDKAKNEVGKWDPVVYQNRLGTAVQEFPLYQPDSRLIDGNAFAKKFKPKTPLEEQITALLHGSKNVMKNGEELTEAEKLALSSMSLKEALERRRELGRIRALQAHQEAKARRQNKIKSKKYHRLLKREKLKKQLKEFEELQKTNPGAALEKLQEMELQRIEERANLRHKNSGKWAKTQAIRSKYNTEAKQALSEQLEIGRRLKEKVKESDFSSEEEEEAPILFAAGSKFRESKNPWLVQAKPTIALEIEEGEDTPNYRKFWAKVNAEREKAKATEDTEKVSLSDDEAPMKDEIERDESSSSEKEEEFVEAQAEAKFGDADVIRPLRGDGKYVRIRSNEELDEQAGQKESLIKESRIPKTLSKSLEQPHDQKTGPVEIDPSKFIVIESKKIKSSVNITLEDGEDEEEIGMGDQRMTIAEAFADDDVIAEFSEEKKDALSSSKSKNIDLFLPGWGNWGGKGIKINQRKRKRYMIKAPPAPPRKDHNTGNLIINEEKNDSVRSHQVNELPFPYTNVEDFESSIRAPITRTFVPETAHKKLIEPKVVTKLGSVIKPMDERSLPKNKKVKKKDIDFSNE</sequence>
<proteinExistence type="inferred from homology"/>
<protein>
    <recommendedName>
        <fullName evidence="8">U3 small nucleolar RNA-associated protein 14 homolog A</fullName>
    </recommendedName>
</protein>
<keyword evidence="4" id="KW-0539">Nucleus</keyword>
<evidence type="ECO:0000256" key="1">
    <source>
        <dbReference type="ARBA" id="ARBA00004604"/>
    </source>
</evidence>
<dbReference type="GO" id="GO:0006364">
    <property type="term" value="P:rRNA processing"/>
    <property type="evidence" value="ECO:0007669"/>
    <property type="project" value="InterPro"/>
</dbReference>
<dbReference type="PANTHER" id="PTHR14150:SF12">
    <property type="entry name" value="U3 SMALL NUCLEOLAR RNA-ASSOCIATED PROTEIN 14 HOMOLOG A"/>
    <property type="match status" value="1"/>
</dbReference>
<dbReference type="GO" id="GO:0032040">
    <property type="term" value="C:small-subunit processome"/>
    <property type="evidence" value="ECO:0007669"/>
    <property type="project" value="InterPro"/>
</dbReference>
<organism evidence="6 7">
    <name type="scientific">Artemia franciscana</name>
    <name type="common">Brine shrimp</name>
    <name type="synonym">Artemia sanfranciscana</name>
    <dbReference type="NCBI Taxonomy" id="6661"/>
    <lineage>
        <taxon>Eukaryota</taxon>
        <taxon>Metazoa</taxon>
        <taxon>Ecdysozoa</taxon>
        <taxon>Arthropoda</taxon>
        <taxon>Crustacea</taxon>
        <taxon>Branchiopoda</taxon>
        <taxon>Anostraca</taxon>
        <taxon>Artemiidae</taxon>
        <taxon>Artemia</taxon>
    </lineage>
</organism>
<evidence type="ECO:0000256" key="3">
    <source>
        <dbReference type="ARBA" id="ARBA00022553"/>
    </source>
</evidence>